<name>A0AAX7THG7_ASTCA</name>
<feature type="region of interest" description="Disordered" evidence="5">
    <location>
        <begin position="205"/>
        <end position="285"/>
    </location>
</feature>
<reference evidence="7" key="2">
    <citation type="submission" date="2025-08" db="UniProtKB">
        <authorList>
            <consortium name="Ensembl"/>
        </authorList>
    </citation>
    <scope>IDENTIFICATION</scope>
</reference>
<feature type="region of interest" description="Disordered" evidence="5">
    <location>
        <begin position="521"/>
        <end position="609"/>
    </location>
</feature>
<feature type="compositionally biased region" description="Polar residues" evidence="5">
    <location>
        <begin position="572"/>
        <end position="583"/>
    </location>
</feature>
<feature type="domain" description="FYVE-type" evidence="6">
    <location>
        <begin position="662"/>
        <end position="720"/>
    </location>
</feature>
<feature type="compositionally biased region" description="Polar residues" evidence="5">
    <location>
        <begin position="521"/>
        <end position="538"/>
    </location>
</feature>
<evidence type="ECO:0000256" key="3">
    <source>
        <dbReference type="ARBA" id="ARBA00022833"/>
    </source>
</evidence>
<keyword evidence="2 4" id="KW-0863">Zinc-finger</keyword>
<keyword evidence="3" id="KW-0862">Zinc</keyword>
<reference evidence="7" key="1">
    <citation type="submission" date="2018-05" db="EMBL/GenBank/DDBJ databases">
        <authorList>
            <person name="Datahose"/>
        </authorList>
    </citation>
    <scope>NUCLEOTIDE SEQUENCE</scope>
</reference>
<dbReference type="SMART" id="SM01421">
    <property type="entry name" value="DUF3480"/>
    <property type="match status" value="1"/>
</dbReference>
<evidence type="ECO:0000313" key="8">
    <source>
        <dbReference type="Proteomes" id="UP000265100"/>
    </source>
</evidence>
<dbReference type="Gene3D" id="3.30.1360.220">
    <property type="entry name" value="Domain of unknown function (DUF3480), N-terminal subdomain"/>
    <property type="match status" value="1"/>
</dbReference>
<organism evidence="7 8">
    <name type="scientific">Astatotilapia calliptera</name>
    <name type="common">Eastern happy</name>
    <name type="synonym">Chromis callipterus</name>
    <dbReference type="NCBI Taxonomy" id="8154"/>
    <lineage>
        <taxon>Eukaryota</taxon>
        <taxon>Metazoa</taxon>
        <taxon>Chordata</taxon>
        <taxon>Craniata</taxon>
        <taxon>Vertebrata</taxon>
        <taxon>Euteleostomi</taxon>
        <taxon>Actinopterygii</taxon>
        <taxon>Neopterygii</taxon>
        <taxon>Teleostei</taxon>
        <taxon>Neoteleostei</taxon>
        <taxon>Acanthomorphata</taxon>
        <taxon>Ovalentaria</taxon>
        <taxon>Cichlomorphae</taxon>
        <taxon>Cichliformes</taxon>
        <taxon>Cichlidae</taxon>
        <taxon>African cichlids</taxon>
        <taxon>Pseudocrenilabrinae</taxon>
        <taxon>Haplochromini</taxon>
        <taxon>Astatotilapia</taxon>
    </lineage>
</organism>
<evidence type="ECO:0000256" key="1">
    <source>
        <dbReference type="ARBA" id="ARBA00022723"/>
    </source>
</evidence>
<feature type="region of interest" description="Disordered" evidence="5">
    <location>
        <begin position="323"/>
        <end position="374"/>
    </location>
</feature>
<accession>A0AAX7THG7</accession>
<evidence type="ECO:0000256" key="5">
    <source>
        <dbReference type="SAM" id="MobiDB-lite"/>
    </source>
</evidence>
<evidence type="ECO:0000256" key="2">
    <source>
        <dbReference type="ARBA" id="ARBA00022771"/>
    </source>
</evidence>
<dbReference type="SUPFAM" id="SSF57903">
    <property type="entry name" value="FYVE/PHD zinc finger"/>
    <property type="match status" value="1"/>
</dbReference>
<dbReference type="PANTHER" id="PTHR46319">
    <property type="entry name" value="ZINC FINGER FYVE DOMAIN-CONTAINING PROTEIN"/>
    <property type="match status" value="1"/>
</dbReference>
<dbReference type="InterPro" id="IPR013083">
    <property type="entry name" value="Znf_RING/FYVE/PHD"/>
</dbReference>
<dbReference type="InterPro" id="IPR022557">
    <property type="entry name" value="SARA-like_C"/>
</dbReference>
<dbReference type="GO" id="GO:0016197">
    <property type="term" value="P:endosomal transport"/>
    <property type="evidence" value="ECO:0007669"/>
    <property type="project" value="TreeGrafter"/>
</dbReference>
<dbReference type="GO" id="GO:0008270">
    <property type="term" value="F:zinc ion binding"/>
    <property type="evidence" value="ECO:0007669"/>
    <property type="project" value="UniProtKB-KW"/>
</dbReference>
<dbReference type="PROSITE" id="PS50178">
    <property type="entry name" value="ZF_FYVE"/>
    <property type="match status" value="1"/>
</dbReference>
<dbReference type="Pfam" id="PF01363">
    <property type="entry name" value="FYVE"/>
    <property type="match status" value="1"/>
</dbReference>
<dbReference type="Gene3D" id="3.30.500.40">
    <property type="match status" value="1"/>
</dbReference>
<evidence type="ECO:0000259" key="6">
    <source>
        <dbReference type="PROSITE" id="PS50178"/>
    </source>
</evidence>
<feature type="compositionally biased region" description="Basic and acidic residues" evidence="5">
    <location>
        <begin position="257"/>
        <end position="267"/>
    </location>
</feature>
<dbReference type="Gene3D" id="3.30.40.10">
    <property type="entry name" value="Zinc/RING finger domain, C3HC4 (zinc finger)"/>
    <property type="match status" value="1"/>
</dbReference>
<proteinExistence type="predicted"/>
<dbReference type="GeneTree" id="ENSGT00940000154290"/>
<dbReference type="FunFam" id="3.30.40.10:FF:000084">
    <property type="entry name" value="Zinc finger, FYVE domain-containing 9b"/>
    <property type="match status" value="1"/>
</dbReference>
<dbReference type="GO" id="GO:0031901">
    <property type="term" value="C:early endosome membrane"/>
    <property type="evidence" value="ECO:0007669"/>
    <property type="project" value="TreeGrafter"/>
</dbReference>
<feature type="region of interest" description="Disordered" evidence="5">
    <location>
        <begin position="48"/>
        <end position="71"/>
    </location>
</feature>
<dbReference type="SMART" id="SM00064">
    <property type="entry name" value="FYVE"/>
    <property type="match status" value="1"/>
</dbReference>
<dbReference type="InterPro" id="IPR011011">
    <property type="entry name" value="Znf_FYVE_PHD"/>
</dbReference>
<sequence>MDSFFKAAVCDLDKLLDDFELNSGKTSHTSHGHLPDLNSLHYGLTPGCPDGSASHNHNRSTDREVKGQPLTGVDLLLSVDRRSAKSSTPPCPDRALKPVCDLVNDTSSAILVRSSSHDAFSKLDIVEKQMEEEEALLVDFNSPEVGQEQEGACHSRDTQKEQTLVGKGEVLLSLDLHQQSGGYSASLSLLDVILPAAVERSCDPADHSLSSIDTDLANKEEGDSDGGDISDQVVENSVEQSDLDPVDGVRKTRTIKVSKENESHEALDECEAEGLPGQESKASHSKPVALSCLPIAVSMCGALVNPKTTEDDSGEAELCIDADVSESTEAESLSGLEAKEEESHPEAPASHPEAPASHPEAPASHPEAPASHPEAPALPAFVVQEVAEGRQSPEGQQQIFLEASTDLTSTNCSETSLVDPPEFGFQYLPESDQAELLVTDEELDAFLQAHAEAEQGVSYPESLPESNRAPEEGLVKQDLGLPFPESDQAICVSAEGSINPGALSVSEDSCRPWQDYSSGVSSLTSNTFQSQHSSSPDLQPSYGGARPKQLHCQTARSPATGEEEEGELAQMLSASTTVPSTAQDGKRSPINPSITDEHSINFRDSNPSYATQEDQDYSVVYDELSEPPPYPGEFTIDSAKAVSCKREGVEELGNRQPAWVPDSEAPNCMKCNQKFTFTKRRHHCRACGKVYCAVCCNRKCKLKYLEKEARVCVLCFDTIHRGCPREQKRVWFADGILPNGEVADTAKLSVMSRRSSQEFSGATPDETTLPLLPSFSLPPSPTGVNSASSPEAAVAAEVAFRPVSGPWDFALLCGIGSSVNRFPSLLPDNEDELPPLLIATGEDEGGVEENPAPCQILHLLEEGGPRPLTFILNANLLVNVKLVTYSGRECWCFGSNGLQALGQKELVFLLECLPQEKTLPKDLFTIYLSIFQDAQKGRFVEELDNVTFTSSFLGSKDHAGMVFFSPTCQSLDGLTLPSQPFLFGLLIQKLEVPWAKVFPLRLLLRLGAEYNSYPTTLISIRFRQSVYRETGHTIMNLLADLRNYQYSLSVVEGLRIHMEMGHSYIDIPKSSFSEVQKVINASNEHVISIGARFSSEADSHLVCYQNEEGNYQTQANSMPGKSRTVTGASFVVFNGALKASSGFIAKSSIVEDGLMVQIPPETMESLRSALREQTNFHIPCGKINDEQVRENVTVRWVEWNPPVNTGKTSGVDGRSLDGVCSVRMQQDTEFESDNRLITCTEVNFPFFTSNCFVFQKEIALATCSALTPHLAVLTSSGINSLSLCVSTQADMVEYQAGSKGSLLPQRYMNEMDSALIPVIHGESASVPQTAMDMEFMFYITHAIECACRP</sequence>
<dbReference type="InterPro" id="IPR017455">
    <property type="entry name" value="Znf_FYVE-rel"/>
</dbReference>
<dbReference type="CDD" id="cd15729">
    <property type="entry name" value="FYVE_endofin"/>
    <property type="match status" value="1"/>
</dbReference>
<evidence type="ECO:0000313" key="7">
    <source>
        <dbReference type="Ensembl" id="ENSACLP00000056468.1"/>
    </source>
</evidence>
<dbReference type="Proteomes" id="UP000265100">
    <property type="component" value="Chromosome 7"/>
</dbReference>
<protein>
    <recommendedName>
        <fullName evidence="6">FYVE-type domain-containing protein</fullName>
    </recommendedName>
</protein>
<feature type="compositionally biased region" description="Low complexity" evidence="5">
    <location>
        <begin position="346"/>
        <end position="374"/>
    </location>
</feature>
<keyword evidence="1" id="KW-0479">Metal-binding</keyword>
<dbReference type="Pfam" id="PF11979">
    <property type="entry name" value="SARA_C"/>
    <property type="match status" value="1"/>
</dbReference>
<evidence type="ECO:0000256" key="4">
    <source>
        <dbReference type="PROSITE-ProRule" id="PRU00091"/>
    </source>
</evidence>
<reference evidence="7" key="3">
    <citation type="submission" date="2025-09" db="UniProtKB">
        <authorList>
            <consortium name="Ensembl"/>
        </authorList>
    </citation>
    <scope>IDENTIFICATION</scope>
</reference>
<dbReference type="PANTHER" id="PTHR46319:SF1">
    <property type="entry name" value="ZINC FINGER FYVE DOMAIN-CONTAINING PROTEIN 16"/>
    <property type="match status" value="1"/>
</dbReference>
<dbReference type="InterPro" id="IPR000306">
    <property type="entry name" value="Znf_FYVE"/>
</dbReference>
<dbReference type="Ensembl" id="ENSACLT00000082163.1">
    <property type="protein sequence ID" value="ENSACLP00000056468.1"/>
    <property type="gene ID" value="ENSACLG00000023364.2"/>
</dbReference>
<keyword evidence="8" id="KW-1185">Reference proteome</keyword>